<evidence type="ECO:0000256" key="6">
    <source>
        <dbReference type="SAM" id="SignalP"/>
    </source>
</evidence>
<feature type="signal peptide" evidence="6">
    <location>
        <begin position="1"/>
        <end position="23"/>
    </location>
</feature>
<accession>A0A396K1U4</accession>
<dbReference type="SUPFAM" id="SSF51445">
    <property type="entry name" value="(Trans)glycosidases"/>
    <property type="match status" value="1"/>
</dbReference>
<evidence type="ECO:0000313" key="9">
    <source>
        <dbReference type="Proteomes" id="UP000265566"/>
    </source>
</evidence>
<keyword evidence="8" id="KW-0858">Xylan degradation</keyword>
<dbReference type="SMART" id="SM00633">
    <property type="entry name" value="Glyco_10"/>
    <property type="match status" value="1"/>
</dbReference>
<feature type="chain" id="PRO_5017404136" evidence="6">
    <location>
        <begin position="24"/>
        <end position="582"/>
    </location>
</feature>
<dbReference type="EC" id="3.2.1.8" evidence="8"/>
<keyword evidence="2" id="KW-0677">Repeat</keyword>
<dbReference type="InterPro" id="IPR017853">
    <property type="entry name" value="GH"/>
</dbReference>
<proteinExistence type="inferred from homology"/>
<dbReference type="GO" id="GO:0031176">
    <property type="term" value="F:endo-1,4-beta-xylanase activity"/>
    <property type="evidence" value="ECO:0007669"/>
    <property type="project" value="UniProtKB-EC"/>
</dbReference>
<gene>
    <name evidence="8" type="ORF">MtrunA17_Chr1g0207211</name>
</gene>
<dbReference type="PANTHER" id="PTHR31490:SF52">
    <property type="entry name" value="ENDO-1,4-BETA-XYLANASE 5-RELATED"/>
    <property type="match status" value="1"/>
</dbReference>
<reference evidence="9" key="1">
    <citation type="journal article" date="2018" name="Nat. Plants">
        <title>Whole-genome landscape of Medicago truncatula symbiotic genes.</title>
        <authorList>
            <person name="Pecrix Y."/>
            <person name="Staton S.E."/>
            <person name="Sallet E."/>
            <person name="Lelandais-Briere C."/>
            <person name="Moreau S."/>
            <person name="Carrere S."/>
            <person name="Blein T."/>
            <person name="Jardinaud M.F."/>
            <person name="Latrasse D."/>
            <person name="Zouine M."/>
            <person name="Zahm M."/>
            <person name="Kreplak J."/>
            <person name="Mayjonade B."/>
            <person name="Satge C."/>
            <person name="Perez M."/>
            <person name="Cauet S."/>
            <person name="Marande W."/>
            <person name="Chantry-Darmon C."/>
            <person name="Lopez-Roques C."/>
            <person name="Bouchez O."/>
            <person name="Berard A."/>
            <person name="Debelle F."/>
            <person name="Munos S."/>
            <person name="Bendahmane A."/>
            <person name="Berges H."/>
            <person name="Niebel A."/>
            <person name="Buitink J."/>
            <person name="Frugier F."/>
            <person name="Benhamed M."/>
            <person name="Crespi M."/>
            <person name="Gouzy J."/>
            <person name="Gamas P."/>
        </authorList>
    </citation>
    <scope>NUCLEOTIDE SEQUENCE [LARGE SCALE GENOMIC DNA]</scope>
    <source>
        <strain evidence="9">cv. Jemalong A17</strain>
    </source>
</reference>
<keyword evidence="8" id="KW-0326">Glycosidase</keyword>
<feature type="domain" description="GH10" evidence="7">
    <location>
        <begin position="222"/>
        <end position="520"/>
    </location>
</feature>
<dbReference type="InterPro" id="IPR001000">
    <property type="entry name" value="GH10_dom"/>
</dbReference>
<protein>
    <submittedName>
        <fullName evidence="8">Putative endo-1,4-beta-xylanase</fullName>
        <ecNumber evidence="8">3.2.1.8</ecNumber>
    </submittedName>
</protein>
<dbReference type="InterPro" id="IPR008979">
    <property type="entry name" value="Galactose-bd-like_sf"/>
</dbReference>
<dbReference type="InterPro" id="IPR003305">
    <property type="entry name" value="CenC_carb-bd"/>
</dbReference>
<keyword evidence="4" id="KW-0119">Carbohydrate metabolism</keyword>
<keyword evidence="3 8" id="KW-0378">Hydrolase</keyword>
<dbReference type="OrthoDB" id="3055998at2759"/>
<dbReference type="Gene3D" id="3.20.20.80">
    <property type="entry name" value="Glycosidases"/>
    <property type="match status" value="1"/>
</dbReference>
<evidence type="ECO:0000256" key="3">
    <source>
        <dbReference type="ARBA" id="ARBA00022801"/>
    </source>
</evidence>
<name>A0A396K1U4_MEDTR</name>
<dbReference type="Pfam" id="PF02018">
    <property type="entry name" value="CBM_4_9"/>
    <property type="match status" value="1"/>
</dbReference>
<keyword evidence="6" id="KW-0732">Signal</keyword>
<dbReference type="Gramene" id="rna6322">
    <property type="protein sequence ID" value="RHN82183.1"/>
    <property type="gene ID" value="gene6322"/>
</dbReference>
<sequence>MMKVATELCIFLFNTSCLVLISGLQLQSMPYDYSATTECVPEPQRAQYGGGIIVNPGFDHNIKDWTVFEHGTIKERTSNDGNTFIVVSNRTQPLDSLSQKVQLEKEMIYIFSAWFQLSEGSDTISVVFKINGSELVKGGHVIAKYGCWSLLKGGIVAKFSSPAEILFESKNPSPGVELWTDSVSLQPFNKTQWRSHQADSIERVRKSKVTFQVNHLNETSLEGATVVIKQTKADFPFGCGMNYHILTNIEYQKWFVSRFKYTTFTNEMKWYSTEKIQGQENYTIPDAMLKFAKENGISVRGHAILWDDERFQPQWVKSLSPEELREAAAKRMKSVVSRYSGQLIAWDVVNENVHNRFFEDKLGENASAVYYSTAYYLDPNTSMFMNEFNTIEFSPDQVASPPNYIRKLKQIQQFPGTTGMLLTIGVQGHFSRGVPNIAYMRSGLDLLGATGLPIWLTESSVDSNPNQAMYFEEILREAYSHPDVEGIIMFVGPAQAGFTNTQLADANFQNTPTGDVVDKLIGEWGTGTHTAIADSRGMIDISLHHGDYDVTVTHPLIRYSKKLNISVRKGFSPETIHVKMHA</sequence>
<dbReference type="AlphaFoldDB" id="A0A396K1U4"/>
<evidence type="ECO:0000256" key="1">
    <source>
        <dbReference type="ARBA" id="ARBA00007495"/>
    </source>
</evidence>
<dbReference type="Gene3D" id="2.60.120.260">
    <property type="entry name" value="Galactose-binding domain-like"/>
    <property type="match status" value="1"/>
</dbReference>
<evidence type="ECO:0000256" key="5">
    <source>
        <dbReference type="ARBA" id="ARBA00023326"/>
    </source>
</evidence>
<evidence type="ECO:0000256" key="4">
    <source>
        <dbReference type="ARBA" id="ARBA00023277"/>
    </source>
</evidence>
<dbReference type="PROSITE" id="PS51760">
    <property type="entry name" value="GH10_2"/>
    <property type="match status" value="1"/>
</dbReference>
<evidence type="ECO:0000259" key="7">
    <source>
        <dbReference type="PROSITE" id="PS51760"/>
    </source>
</evidence>
<comment type="caution">
    <text evidence="8">The sequence shown here is derived from an EMBL/GenBank/DDBJ whole genome shotgun (WGS) entry which is preliminary data.</text>
</comment>
<dbReference type="Proteomes" id="UP000265566">
    <property type="component" value="Chromosome 1"/>
</dbReference>
<dbReference type="EMBL" id="PSQE01000001">
    <property type="protein sequence ID" value="RHN82183.1"/>
    <property type="molecule type" value="Genomic_DNA"/>
</dbReference>
<evidence type="ECO:0000313" key="8">
    <source>
        <dbReference type="EMBL" id="RHN82183.1"/>
    </source>
</evidence>
<dbReference type="Pfam" id="PF00331">
    <property type="entry name" value="Glyco_hydro_10"/>
    <property type="match status" value="1"/>
</dbReference>
<organism evidence="8 9">
    <name type="scientific">Medicago truncatula</name>
    <name type="common">Barrel medic</name>
    <name type="synonym">Medicago tribuloides</name>
    <dbReference type="NCBI Taxonomy" id="3880"/>
    <lineage>
        <taxon>Eukaryota</taxon>
        <taxon>Viridiplantae</taxon>
        <taxon>Streptophyta</taxon>
        <taxon>Embryophyta</taxon>
        <taxon>Tracheophyta</taxon>
        <taxon>Spermatophyta</taxon>
        <taxon>Magnoliopsida</taxon>
        <taxon>eudicotyledons</taxon>
        <taxon>Gunneridae</taxon>
        <taxon>Pentapetalae</taxon>
        <taxon>rosids</taxon>
        <taxon>fabids</taxon>
        <taxon>Fabales</taxon>
        <taxon>Fabaceae</taxon>
        <taxon>Papilionoideae</taxon>
        <taxon>50 kb inversion clade</taxon>
        <taxon>NPAAA clade</taxon>
        <taxon>Hologalegina</taxon>
        <taxon>IRL clade</taxon>
        <taxon>Trifolieae</taxon>
        <taxon>Medicago</taxon>
    </lineage>
</organism>
<dbReference type="GO" id="GO:0045493">
    <property type="term" value="P:xylan catabolic process"/>
    <property type="evidence" value="ECO:0007669"/>
    <property type="project" value="UniProtKB-KW"/>
</dbReference>
<dbReference type="InterPro" id="IPR044846">
    <property type="entry name" value="GH10"/>
</dbReference>
<comment type="similarity">
    <text evidence="1">Belongs to the glycosyl hydrolase 10 (cellulase F) family.</text>
</comment>
<dbReference type="PANTHER" id="PTHR31490">
    <property type="entry name" value="GLYCOSYL HYDROLASE"/>
    <property type="match status" value="1"/>
</dbReference>
<evidence type="ECO:0000256" key="2">
    <source>
        <dbReference type="ARBA" id="ARBA00022737"/>
    </source>
</evidence>
<dbReference type="SUPFAM" id="SSF49785">
    <property type="entry name" value="Galactose-binding domain-like"/>
    <property type="match status" value="1"/>
</dbReference>
<keyword evidence="5" id="KW-0624">Polysaccharide degradation</keyword>